<evidence type="ECO:0000313" key="2">
    <source>
        <dbReference type="EMBL" id="WDG11103.1"/>
    </source>
</evidence>
<evidence type="ECO:0000256" key="1">
    <source>
        <dbReference type="SAM" id="SignalP"/>
    </source>
</evidence>
<evidence type="ECO:0000313" key="3">
    <source>
        <dbReference type="Proteomes" id="UP001219537"/>
    </source>
</evidence>
<accession>A0AAQ2Y2Z6</accession>
<dbReference type="AlphaFoldDB" id="A0AAQ2Y2Z6"/>
<dbReference type="Proteomes" id="UP001219537">
    <property type="component" value="Chromosome 2"/>
</dbReference>
<feature type="signal peptide" evidence="1">
    <location>
        <begin position="1"/>
        <end position="21"/>
    </location>
</feature>
<gene>
    <name evidence="2" type="ORF">PUN50_17715</name>
</gene>
<protein>
    <submittedName>
        <fullName evidence="2">Uncharacterized protein</fullName>
    </submittedName>
</protein>
<organism evidence="2 3">
    <name type="scientific">Vibrio campbellii</name>
    <dbReference type="NCBI Taxonomy" id="680"/>
    <lineage>
        <taxon>Bacteria</taxon>
        <taxon>Pseudomonadati</taxon>
        <taxon>Pseudomonadota</taxon>
        <taxon>Gammaproteobacteria</taxon>
        <taxon>Vibrionales</taxon>
        <taxon>Vibrionaceae</taxon>
        <taxon>Vibrio</taxon>
    </lineage>
</organism>
<dbReference type="EMBL" id="CP117989">
    <property type="protein sequence ID" value="WDG11103.1"/>
    <property type="molecule type" value="Genomic_DNA"/>
</dbReference>
<reference evidence="2" key="1">
    <citation type="submission" date="2023-02" db="EMBL/GenBank/DDBJ databases">
        <title>Isolation, identification, and genome analysis of Vibrio campbellii in the Penaeus vannamei larvae stage.</title>
        <authorList>
            <person name="Huang T."/>
            <person name="Zhang B."/>
        </authorList>
    </citation>
    <scope>NUCLEOTIDE SEQUENCE</scope>
    <source>
        <strain evidence="2">20220413_1</strain>
    </source>
</reference>
<keyword evidence="1" id="KW-0732">Signal</keyword>
<name>A0AAQ2Y2Z6_9VIBR</name>
<feature type="chain" id="PRO_5043033999" evidence="1">
    <location>
        <begin position="22"/>
        <end position="176"/>
    </location>
</feature>
<dbReference type="RefSeq" id="WP_274291762.1">
    <property type="nucleotide sequence ID" value="NZ_CP117989.1"/>
</dbReference>
<proteinExistence type="predicted"/>
<sequence length="176" mass="18213">MKKTIATLAVFSALASGAAMAAESSATANFQWAGVIPALEVSNGIEIRQAGSTAFNDGILEFSNKAEGIRLVDSSVIAFDVVKVADKTTVPSYSYTLENMRVSNGGITNDYNKSYFAIGVNGVAQKVGFTGNVTSTGKPTNLNVMTQKDGVAPADEGLKAGQNVLVQALVSVNATI</sequence>